<evidence type="ECO:0008006" key="3">
    <source>
        <dbReference type="Google" id="ProtNLM"/>
    </source>
</evidence>
<dbReference type="Ensembl" id="ENSSANT00000013174.1">
    <property type="protein sequence ID" value="ENSSANP00000012321.1"/>
    <property type="gene ID" value="ENSSANG00000006649.1"/>
</dbReference>
<name>A0A671L309_9TELE</name>
<dbReference type="Proteomes" id="UP000472260">
    <property type="component" value="Unassembled WGS sequence"/>
</dbReference>
<reference evidence="1" key="1">
    <citation type="submission" date="2025-08" db="UniProtKB">
        <authorList>
            <consortium name="Ensembl"/>
        </authorList>
    </citation>
    <scope>IDENTIFICATION</scope>
</reference>
<sequence length="564" mass="64630">MLCAPYIKMAIKMLCSASLNFIFHEVPDCVSKNLVLCSLHFTTDTFTDKAQFHTEFSERLKLKDNAVSTILDPTVMSHHTSVSNCFYYYVDTIALSVITDRLICTEYLCIFNLNHSSTSQTVEVDGELERERERERERDQHYLTFTSMKILESVIEPIAFYGSEVWGPLTNPNKDFTKWEKHPIETLHAELKIYYMRWKMKDHSGLWSSCVLMAVVTDGSLSLLSKGVGNLLLAASVFFSGIHFAKFEQFCKNMNLKTISEDTYTTLRKKYVFPAIEKTWSKEQNAVLSSMKSREVVLCGDGRCDSPGHCAKYCTYTFIDVESQKVADFKVISCTQVSSSNAMEISGFKGALKSIEENGVKVSSISTDRHPQIVKEMRASNQEKHHEFDPWHRKECVGLGEWIPSIVNHLWWSAQTCEGNAEVLKEKWVSVIHHVTNRHDWPGNKHYHRCAHEPLDELTERTKLWLSPGSEAHKALVRTVKDKRLLKDLDHLTKCIHTTTLEVYHSMYLKYLPKRTHFGYDVMIHASMLAALDHNNNANRQQVSVLLTQLSFLASSSFLPGFIK</sequence>
<protein>
    <recommendedName>
        <fullName evidence="3">THAP-type domain-containing protein</fullName>
    </recommendedName>
</protein>
<dbReference type="PANTHER" id="PTHR31751:SF42">
    <property type="entry name" value="PROTEIN CBG10204"/>
    <property type="match status" value="1"/>
</dbReference>
<proteinExistence type="predicted"/>
<evidence type="ECO:0000313" key="1">
    <source>
        <dbReference type="Ensembl" id="ENSSANP00000012321.1"/>
    </source>
</evidence>
<accession>A0A671L309</accession>
<evidence type="ECO:0000313" key="2">
    <source>
        <dbReference type="Proteomes" id="UP000472260"/>
    </source>
</evidence>
<reference evidence="1" key="2">
    <citation type="submission" date="2025-09" db="UniProtKB">
        <authorList>
            <consortium name="Ensembl"/>
        </authorList>
    </citation>
    <scope>IDENTIFICATION</scope>
</reference>
<keyword evidence="2" id="KW-1185">Reference proteome</keyword>
<organism evidence="1 2">
    <name type="scientific">Sinocyclocheilus anshuiensis</name>
    <dbReference type="NCBI Taxonomy" id="1608454"/>
    <lineage>
        <taxon>Eukaryota</taxon>
        <taxon>Metazoa</taxon>
        <taxon>Chordata</taxon>
        <taxon>Craniata</taxon>
        <taxon>Vertebrata</taxon>
        <taxon>Euteleostomi</taxon>
        <taxon>Actinopterygii</taxon>
        <taxon>Neopterygii</taxon>
        <taxon>Teleostei</taxon>
        <taxon>Ostariophysi</taxon>
        <taxon>Cypriniformes</taxon>
        <taxon>Cyprinidae</taxon>
        <taxon>Cyprininae</taxon>
        <taxon>Sinocyclocheilus</taxon>
    </lineage>
</organism>
<dbReference type="PANTHER" id="PTHR31751">
    <property type="entry name" value="SI:CH211-108C17.2-RELATED-RELATED"/>
    <property type="match status" value="1"/>
</dbReference>
<dbReference type="AlphaFoldDB" id="A0A671L309"/>